<dbReference type="EMBL" id="CAJOBA010053812">
    <property type="protein sequence ID" value="CAF4268582.1"/>
    <property type="molecule type" value="Genomic_DNA"/>
</dbReference>
<feature type="domain" description="Aspartate/glutamate/uridylate kinase" evidence="1">
    <location>
        <begin position="19"/>
        <end position="74"/>
    </location>
</feature>
<feature type="non-terminal residue" evidence="2">
    <location>
        <position position="85"/>
    </location>
</feature>
<reference evidence="2" key="1">
    <citation type="submission" date="2021-02" db="EMBL/GenBank/DDBJ databases">
        <authorList>
            <person name="Nowell W R."/>
        </authorList>
    </citation>
    <scope>NUCLEOTIDE SEQUENCE</scope>
</reference>
<dbReference type="EMBL" id="CAJNOK010031900">
    <property type="protein sequence ID" value="CAF1477600.1"/>
    <property type="molecule type" value="Genomic_DNA"/>
</dbReference>
<dbReference type="Proteomes" id="UP000677228">
    <property type="component" value="Unassembled WGS sequence"/>
</dbReference>
<dbReference type="InterPro" id="IPR036393">
    <property type="entry name" value="AceGlu_kinase-like_sf"/>
</dbReference>
<dbReference type="Gene3D" id="3.40.1160.10">
    <property type="entry name" value="Acetylglutamate kinase-like"/>
    <property type="match status" value="1"/>
</dbReference>
<dbReference type="SUPFAM" id="SSF53633">
    <property type="entry name" value="Carbamate kinase-like"/>
    <property type="match status" value="1"/>
</dbReference>
<evidence type="ECO:0000313" key="4">
    <source>
        <dbReference type="Proteomes" id="UP000677228"/>
    </source>
</evidence>
<name>A0A8S2FIL3_9BILA</name>
<protein>
    <recommendedName>
        <fullName evidence="1">Aspartate/glutamate/uridylate kinase domain-containing protein</fullName>
    </recommendedName>
</protein>
<proteinExistence type="predicted"/>
<dbReference type="AlphaFoldDB" id="A0A8S2FIL3"/>
<organism evidence="2 4">
    <name type="scientific">Didymodactylos carnosus</name>
    <dbReference type="NCBI Taxonomy" id="1234261"/>
    <lineage>
        <taxon>Eukaryota</taxon>
        <taxon>Metazoa</taxon>
        <taxon>Spiralia</taxon>
        <taxon>Gnathifera</taxon>
        <taxon>Rotifera</taxon>
        <taxon>Eurotatoria</taxon>
        <taxon>Bdelloidea</taxon>
        <taxon>Philodinida</taxon>
        <taxon>Philodinidae</taxon>
        <taxon>Didymodactylos</taxon>
    </lineage>
</organism>
<comment type="caution">
    <text evidence="2">The sequence shown here is derived from an EMBL/GenBank/DDBJ whole genome shotgun (WGS) entry which is preliminary data.</text>
</comment>
<dbReference type="InterPro" id="IPR001048">
    <property type="entry name" value="Asp/Glu/Uridylate_kinase"/>
</dbReference>
<evidence type="ECO:0000259" key="1">
    <source>
        <dbReference type="Pfam" id="PF00696"/>
    </source>
</evidence>
<evidence type="ECO:0000313" key="3">
    <source>
        <dbReference type="EMBL" id="CAF4268582.1"/>
    </source>
</evidence>
<evidence type="ECO:0000313" key="2">
    <source>
        <dbReference type="EMBL" id="CAF1477600.1"/>
    </source>
</evidence>
<dbReference type="Pfam" id="PF00696">
    <property type="entry name" value="AA_kinase"/>
    <property type="match status" value="1"/>
</dbReference>
<sequence length="85" mass="9467">METLTCEDDVKPIVVVDRIIKIGGAAISDKTQFETLLPDNLKQICQLLKQNYKNLILIHGAGSFGHHQAKENDLINGCLNLEDYS</sequence>
<gene>
    <name evidence="2" type="ORF">OVA965_LOCUS35924</name>
    <name evidence="3" type="ORF">TMI583_LOCUS36910</name>
</gene>
<accession>A0A8S2FIL3</accession>
<dbReference type="Proteomes" id="UP000682733">
    <property type="component" value="Unassembled WGS sequence"/>
</dbReference>